<dbReference type="EMBL" id="LKMD01000100">
    <property type="protein sequence ID" value="PIB01346.1"/>
    <property type="molecule type" value="Genomic_DNA"/>
</dbReference>
<sequence length="238" mass="25093">MTSSTISLHSSCSTLLPFRIDAPTFIMGSTSSKAAKAAGSAARKYPARSPLASAATNSPAPPPNATTINAAPQPPLPSTAQTPGPTVRPTPSASGSRSEAINLDASDPDFAQSLRNIGPVQPNPTLSPTSAFNQNPAAYQPNPRTNPAVLVLSARAELANRADAEIAETGVRGRENKREFLDVYTIRQILTFREQGRSNEAIEKHLSLKKGVVERLGPEGVFSLIQESGRAKKGVQMV</sequence>
<evidence type="ECO:0000259" key="2">
    <source>
        <dbReference type="Pfam" id="PF22943"/>
    </source>
</evidence>
<protein>
    <recommendedName>
        <fullName evidence="2">Helix-turn-helix domain-containing protein</fullName>
    </recommendedName>
</protein>
<feature type="region of interest" description="Disordered" evidence="1">
    <location>
        <begin position="32"/>
        <end position="142"/>
    </location>
</feature>
<dbReference type="OrthoDB" id="4085451at2759"/>
<reference evidence="3 4" key="1">
    <citation type="submission" date="2015-10" db="EMBL/GenBank/DDBJ databases">
        <title>The cercosporin biosynthetic gene cluster was horizontally transferred to several fungal lineages and shown to be expanded in Cercospora beticola based on microsynteny with recipient genomes.</title>
        <authorList>
            <person name="De Jonge R."/>
            <person name="Ebert M.K."/>
            <person name="Suttle J.C."/>
            <person name="Jurick Ii W.M."/>
            <person name="Secor G.A."/>
            <person name="Thomma B.P."/>
            <person name="Van De Peer Y."/>
            <person name="Bolton M.D."/>
        </authorList>
    </citation>
    <scope>NUCLEOTIDE SEQUENCE [LARGE SCALE GENOMIC DNA]</scope>
    <source>
        <strain evidence="3 4">09-40</strain>
    </source>
</reference>
<dbReference type="Proteomes" id="UP000230605">
    <property type="component" value="Chromosome 1"/>
</dbReference>
<comment type="caution">
    <text evidence="3">The sequence shown here is derived from an EMBL/GenBank/DDBJ whole genome shotgun (WGS) entry which is preliminary data.</text>
</comment>
<dbReference type="AlphaFoldDB" id="A0A2G5I914"/>
<name>A0A2G5I914_CERBT</name>
<dbReference type="Pfam" id="PF22943">
    <property type="entry name" value="HTH_68"/>
    <property type="match status" value="1"/>
</dbReference>
<accession>A0A2G5I914</accession>
<feature type="compositionally biased region" description="Low complexity" evidence="1">
    <location>
        <begin position="32"/>
        <end position="42"/>
    </location>
</feature>
<feature type="compositionally biased region" description="Low complexity" evidence="1">
    <location>
        <begin position="49"/>
        <end position="58"/>
    </location>
</feature>
<organism evidence="3 4">
    <name type="scientific">Cercospora beticola</name>
    <name type="common">Sugarbeet leaf spot fungus</name>
    <dbReference type="NCBI Taxonomy" id="122368"/>
    <lineage>
        <taxon>Eukaryota</taxon>
        <taxon>Fungi</taxon>
        <taxon>Dikarya</taxon>
        <taxon>Ascomycota</taxon>
        <taxon>Pezizomycotina</taxon>
        <taxon>Dothideomycetes</taxon>
        <taxon>Dothideomycetidae</taxon>
        <taxon>Mycosphaerellales</taxon>
        <taxon>Mycosphaerellaceae</taxon>
        <taxon>Cercospora</taxon>
    </lineage>
</organism>
<feature type="compositionally biased region" description="Polar residues" evidence="1">
    <location>
        <begin position="78"/>
        <end position="99"/>
    </location>
</feature>
<proteinExistence type="predicted"/>
<dbReference type="InterPro" id="IPR054448">
    <property type="entry name" value="HTH_put_ascomycetes"/>
</dbReference>
<evidence type="ECO:0000313" key="4">
    <source>
        <dbReference type="Proteomes" id="UP000230605"/>
    </source>
</evidence>
<evidence type="ECO:0000313" key="3">
    <source>
        <dbReference type="EMBL" id="PIB01346.1"/>
    </source>
</evidence>
<feature type="domain" description="Helix-turn-helix" evidence="2">
    <location>
        <begin position="180"/>
        <end position="223"/>
    </location>
</feature>
<feature type="compositionally biased region" description="Polar residues" evidence="1">
    <location>
        <begin position="123"/>
        <end position="142"/>
    </location>
</feature>
<gene>
    <name evidence="3" type="ORF">CB0940_01842</name>
</gene>
<evidence type="ECO:0000256" key="1">
    <source>
        <dbReference type="SAM" id="MobiDB-lite"/>
    </source>
</evidence>